<dbReference type="CDD" id="cd00067">
    <property type="entry name" value="GAL4"/>
    <property type="match status" value="1"/>
</dbReference>
<dbReference type="GeneID" id="87845206"/>
<dbReference type="RefSeq" id="XP_062654809.1">
    <property type="nucleotide sequence ID" value="XM_062808258.1"/>
</dbReference>
<organism evidence="6 7">
    <name type="scientific">Chaetomium fimeti</name>
    <dbReference type="NCBI Taxonomy" id="1854472"/>
    <lineage>
        <taxon>Eukaryota</taxon>
        <taxon>Fungi</taxon>
        <taxon>Dikarya</taxon>
        <taxon>Ascomycota</taxon>
        <taxon>Pezizomycotina</taxon>
        <taxon>Sordariomycetes</taxon>
        <taxon>Sordariomycetidae</taxon>
        <taxon>Sordariales</taxon>
        <taxon>Chaetomiaceae</taxon>
        <taxon>Chaetomium</taxon>
    </lineage>
</organism>
<protein>
    <recommendedName>
        <fullName evidence="5">Zn(2)-C6 fungal-type domain-containing protein</fullName>
    </recommendedName>
</protein>
<comment type="caution">
    <text evidence="6">The sequence shown here is derived from an EMBL/GenBank/DDBJ whole genome shotgun (WGS) entry which is preliminary data.</text>
</comment>
<evidence type="ECO:0000313" key="7">
    <source>
        <dbReference type="Proteomes" id="UP001278766"/>
    </source>
</evidence>
<reference evidence="6" key="2">
    <citation type="submission" date="2023-06" db="EMBL/GenBank/DDBJ databases">
        <authorList>
            <consortium name="Lawrence Berkeley National Laboratory"/>
            <person name="Haridas S."/>
            <person name="Hensen N."/>
            <person name="Bonometti L."/>
            <person name="Westerberg I."/>
            <person name="Brannstrom I.O."/>
            <person name="Guillou S."/>
            <person name="Cros-Aarteil S."/>
            <person name="Calhoun S."/>
            <person name="Kuo A."/>
            <person name="Mondo S."/>
            <person name="Pangilinan J."/>
            <person name="Riley R."/>
            <person name="Labutti K."/>
            <person name="Andreopoulos B."/>
            <person name="Lipzen A."/>
            <person name="Chen C."/>
            <person name="Yanf M."/>
            <person name="Daum C."/>
            <person name="Ng V."/>
            <person name="Clum A."/>
            <person name="Steindorff A."/>
            <person name="Ohm R."/>
            <person name="Martin F."/>
            <person name="Silar P."/>
            <person name="Natvig D."/>
            <person name="Lalanne C."/>
            <person name="Gautier V."/>
            <person name="Ament-Velasquez S.L."/>
            <person name="Kruys A."/>
            <person name="Hutchinson M.I."/>
            <person name="Powell A.J."/>
            <person name="Barry K."/>
            <person name="Miller A.N."/>
            <person name="Grigoriev I.V."/>
            <person name="Debuchy R."/>
            <person name="Gladieux P."/>
            <person name="Thoren M.H."/>
            <person name="Johannesson H."/>
        </authorList>
    </citation>
    <scope>NUCLEOTIDE SEQUENCE</scope>
    <source>
        <strain evidence="6">CBS 168.71</strain>
    </source>
</reference>
<evidence type="ECO:0000256" key="1">
    <source>
        <dbReference type="ARBA" id="ARBA00004123"/>
    </source>
</evidence>
<feature type="compositionally biased region" description="Polar residues" evidence="4">
    <location>
        <begin position="137"/>
        <end position="147"/>
    </location>
</feature>
<dbReference type="SUPFAM" id="SSF57701">
    <property type="entry name" value="Zn2/Cys6 DNA-binding domain"/>
    <property type="match status" value="1"/>
</dbReference>
<dbReference type="Gene3D" id="4.10.240.10">
    <property type="entry name" value="Zn(2)-C6 fungal-type DNA-binding domain"/>
    <property type="match status" value="1"/>
</dbReference>
<feature type="region of interest" description="Disordered" evidence="4">
    <location>
        <begin position="164"/>
        <end position="210"/>
    </location>
</feature>
<feature type="region of interest" description="Disordered" evidence="4">
    <location>
        <begin position="1"/>
        <end position="29"/>
    </location>
</feature>
<reference evidence="6" key="1">
    <citation type="journal article" date="2023" name="Mol. Phylogenet. Evol.">
        <title>Genome-scale phylogeny and comparative genomics of the fungal order Sordariales.</title>
        <authorList>
            <person name="Hensen N."/>
            <person name="Bonometti L."/>
            <person name="Westerberg I."/>
            <person name="Brannstrom I.O."/>
            <person name="Guillou S."/>
            <person name="Cros-Aarteil S."/>
            <person name="Calhoun S."/>
            <person name="Haridas S."/>
            <person name="Kuo A."/>
            <person name="Mondo S."/>
            <person name="Pangilinan J."/>
            <person name="Riley R."/>
            <person name="LaButti K."/>
            <person name="Andreopoulos B."/>
            <person name="Lipzen A."/>
            <person name="Chen C."/>
            <person name="Yan M."/>
            <person name="Daum C."/>
            <person name="Ng V."/>
            <person name="Clum A."/>
            <person name="Steindorff A."/>
            <person name="Ohm R.A."/>
            <person name="Martin F."/>
            <person name="Silar P."/>
            <person name="Natvig D.O."/>
            <person name="Lalanne C."/>
            <person name="Gautier V."/>
            <person name="Ament-Velasquez S.L."/>
            <person name="Kruys A."/>
            <person name="Hutchinson M.I."/>
            <person name="Powell A.J."/>
            <person name="Barry K."/>
            <person name="Miller A.N."/>
            <person name="Grigoriev I.V."/>
            <person name="Debuchy R."/>
            <person name="Gladieux P."/>
            <person name="Hiltunen Thoren M."/>
            <person name="Johannesson H."/>
        </authorList>
    </citation>
    <scope>NUCLEOTIDE SEQUENCE</scope>
    <source>
        <strain evidence="6">CBS 168.71</strain>
    </source>
</reference>
<dbReference type="PANTHER" id="PTHR31001:SF45">
    <property type="entry name" value="ZN(II)2CYS6 TRANSCRIPTION FACTOR (EUROFUNG)"/>
    <property type="match status" value="1"/>
</dbReference>
<keyword evidence="2" id="KW-0479">Metal-binding</keyword>
<dbReference type="Pfam" id="PF00172">
    <property type="entry name" value="Zn_clus"/>
    <property type="match status" value="1"/>
</dbReference>
<dbReference type="InterPro" id="IPR036864">
    <property type="entry name" value="Zn2-C6_fun-type_DNA-bd_sf"/>
</dbReference>
<gene>
    <name evidence="6" type="ORF">B0H64DRAFT_478587</name>
</gene>
<evidence type="ECO:0000256" key="4">
    <source>
        <dbReference type="SAM" id="MobiDB-lite"/>
    </source>
</evidence>
<dbReference type="GO" id="GO:0003677">
    <property type="term" value="F:DNA binding"/>
    <property type="evidence" value="ECO:0007669"/>
    <property type="project" value="InterPro"/>
</dbReference>
<dbReference type="InterPro" id="IPR007219">
    <property type="entry name" value="XnlR_reg_dom"/>
</dbReference>
<dbReference type="Pfam" id="PF04082">
    <property type="entry name" value="Fungal_trans"/>
    <property type="match status" value="1"/>
</dbReference>
<dbReference type="SMART" id="SM00906">
    <property type="entry name" value="Fungal_trans"/>
    <property type="match status" value="1"/>
</dbReference>
<feature type="compositionally biased region" description="Basic residues" evidence="4">
    <location>
        <begin position="200"/>
        <end position="209"/>
    </location>
</feature>
<dbReference type="PANTHER" id="PTHR31001">
    <property type="entry name" value="UNCHARACTERIZED TRANSCRIPTIONAL REGULATORY PROTEIN"/>
    <property type="match status" value="1"/>
</dbReference>
<dbReference type="InterPro" id="IPR001138">
    <property type="entry name" value="Zn2Cys6_DnaBD"/>
</dbReference>
<evidence type="ECO:0000259" key="5">
    <source>
        <dbReference type="PROSITE" id="PS50048"/>
    </source>
</evidence>
<feature type="compositionally biased region" description="Acidic residues" evidence="4">
    <location>
        <begin position="165"/>
        <end position="191"/>
    </location>
</feature>
<dbReference type="GO" id="GO:0005634">
    <property type="term" value="C:nucleus"/>
    <property type="evidence" value="ECO:0007669"/>
    <property type="project" value="UniProtKB-SubCell"/>
</dbReference>
<dbReference type="InterPro" id="IPR050613">
    <property type="entry name" value="Sec_Metabolite_Reg"/>
</dbReference>
<dbReference type="GO" id="GO:0008270">
    <property type="term" value="F:zinc ion binding"/>
    <property type="evidence" value="ECO:0007669"/>
    <property type="project" value="InterPro"/>
</dbReference>
<dbReference type="PROSITE" id="PS50048">
    <property type="entry name" value="ZN2_CY6_FUNGAL_2"/>
    <property type="match status" value="1"/>
</dbReference>
<dbReference type="PROSITE" id="PS00463">
    <property type="entry name" value="ZN2_CY6_FUNGAL_1"/>
    <property type="match status" value="1"/>
</dbReference>
<dbReference type="CDD" id="cd12148">
    <property type="entry name" value="fungal_TF_MHR"/>
    <property type="match status" value="1"/>
</dbReference>
<name>A0AAE0H7D4_9PEZI</name>
<keyword evidence="3" id="KW-0539">Nucleus</keyword>
<feature type="domain" description="Zn(2)-C6 fungal-type" evidence="5">
    <location>
        <begin position="38"/>
        <end position="66"/>
    </location>
</feature>
<dbReference type="SMART" id="SM00066">
    <property type="entry name" value="GAL4"/>
    <property type="match status" value="1"/>
</dbReference>
<accession>A0AAE0H7D4</accession>
<feature type="compositionally biased region" description="Polar residues" evidence="4">
    <location>
        <begin position="1"/>
        <end position="17"/>
    </location>
</feature>
<dbReference type="AlphaFoldDB" id="A0AAE0H7D4"/>
<feature type="compositionally biased region" description="Basic and acidic residues" evidence="4">
    <location>
        <begin position="118"/>
        <end position="134"/>
    </location>
</feature>
<evidence type="ECO:0000313" key="6">
    <source>
        <dbReference type="EMBL" id="KAK3291295.1"/>
    </source>
</evidence>
<evidence type="ECO:0000256" key="3">
    <source>
        <dbReference type="ARBA" id="ARBA00023242"/>
    </source>
</evidence>
<keyword evidence="7" id="KW-1185">Reference proteome</keyword>
<dbReference type="EMBL" id="JAUEPN010000010">
    <property type="protein sequence ID" value="KAK3291295.1"/>
    <property type="molecule type" value="Genomic_DNA"/>
</dbReference>
<sequence length="810" mass="89367">MSTANHPPDLKQQQEQSLAFAEPARTPVPRQKSQRVLACALCRRRKIKCDHKFPCANCVRAGAQCTPANPFNPHQRRPRFPDRELLERLRLYEGLLRQNGVGFEPWVTSGPSVAEHASPSEDGRASSDSREGAHSEFTVTGDKTGSNEPHEALDLWRAISRATLDQEDDDAEGEDVTEVDGETEADSDGDEISGTASLHGSRRGRHHSPRVTDKAWTHRFQGEVDDQCNDHLLFGPPKENIDSSLSHPEQVHMFRLWQIYLDNVNPLLKVTHTPTLQSRIIDAASDVTNIAPSLEALMFAIYCTSVVSVAEEECVAFFRSSRKDLLARYQFACQQALRKCGAWRSPDLDGLTALYLYLVSVRPQTDVRALSSMLAVAIRVAQRMGMHTESSYTGYTVLEAEMRRRLWWSLVYFDHRICEVADYRTTTLTPIWDCKTPLNVSDFELRPDMKNPPTAHDKPTEALFAVVRSEVANFVRHSSFHLNFVNPTLNAIAQLKTSRHTSPAPETNNELLTLETLIQDKHLAFLNPDDPLHYMTIWTTRGFLAKNRLLEHYSNHSTAHPPNNRPTDAQRSAALTSALTMLECDTKLRTSPLTKPYLWLVDFHPPAMGYLHILNDMRKRGGGGGGGGGGADDNPRAGEAWAVLAANYEALAARLRPHAGSEQQGVYRILLVFSRVILQAWDAREALAAEAGEGGLQPPRLVADIRRRMAQMGLTASARTGGEGEVGGEVDCEMGLFDGQRTAMGPLPMDLGGHAPGGGMGGRQGFGGGGPGPGCGFQLPDVSGQSITDADMDTFWGEMDRGWLTGAQGW</sequence>
<dbReference type="GO" id="GO:0000981">
    <property type="term" value="F:DNA-binding transcription factor activity, RNA polymerase II-specific"/>
    <property type="evidence" value="ECO:0007669"/>
    <property type="project" value="InterPro"/>
</dbReference>
<dbReference type="Proteomes" id="UP001278766">
    <property type="component" value="Unassembled WGS sequence"/>
</dbReference>
<comment type="subcellular location">
    <subcellularLocation>
        <location evidence="1">Nucleus</location>
    </subcellularLocation>
</comment>
<dbReference type="GO" id="GO:0006351">
    <property type="term" value="P:DNA-templated transcription"/>
    <property type="evidence" value="ECO:0007669"/>
    <property type="project" value="InterPro"/>
</dbReference>
<feature type="region of interest" description="Disordered" evidence="4">
    <location>
        <begin position="104"/>
        <end position="149"/>
    </location>
</feature>
<evidence type="ECO:0000256" key="2">
    <source>
        <dbReference type="ARBA" id="ARBA00022723"/>
    </source>
</evidence>
<proteinExistence type="predicted"/>